<feature type="transmembrane region" description="Helical" evidence="2">
    <location>
        <begin position="64"/>
        <end position="83"/>
    </location>
</feature>
<feature type="compositionally biased region" description="Basic and acidic residues" evidence="1">
    <location>
        <begin position="115"/>
        <end position="130"/>
    </location>
</feature>
<evidence type="ECO:0000313" key="3">
    <source>
        <dbReference type="EMBL" id="KRX03394.1"/>
    </source>
</evidence>
<keyword evidence="4" id="KW-1185">Reference proteome</keyword>
<keyword evidence="2" id="KW-0472">Membrane</keyword>
<evidence type="ECO:0000256" key="1">
    <source>
        <dbReference type="SAM" id="MobiDB-lite"/>
    </source>
</evidence>
<gene>
    <name evidence="3" type="ORF">PPERSA_08136</name>
</gene>
<keyword evidence="2" id="KW-1133">Transmembrane helix</keyword>
<name>A0A0V0QMA7_PSEPJ</name>
<dbReference type="Proteomes" id="UP000054937">
    <property type="component" value="Unassembled WGS sequence"/>
</dbReference>
<dbReference type="EMBL" id="LDAU01000132">
    <property type="protein sequence ID" value="KRX03394.1"/>
    <property type="molecule type" value="Genomic_DNA"/>
</dbReference>
<comment type="caution">
    <text evidence="3">The sequence shown here is derived from an EMBL/GenBank/DDBJ whole genome shotgun (WGS) entry which is preliminary data.</text>
</comment>
<feature type="region of interest" description="Disordered" evidence="1">
    <location>
        <begin position="24"/>
        <end position="58"/>
    </location>
</feature>
<feature type="region of interest" description="Disordered" evidence="1">
    <location>
        <begin position="104"/>
        <end position="130"/>
    </location>
</feature>
<dbReference type="AlphaFoldDB" id="A0A0V0QMA7"/>
<sequence length="278" mass="33080">MHILEKQGKQQQYELDNQYEQQQQKQRILQQEEISDKNENQSESQEQEQQLEKNRDKEQEEKTVNIILAALIIIFLILVCFLVRKKVTQKLKSYGYKLFGKNENQDFTLNNSNSDSKEQSKKNNKDQKNRINDLGLVNKLSLEKNPDKSQDGNQIVLTTQGVQESDIREKIQKFNLEDQKLKTQQQDEQASVNKKLFYIDDEDDDYVNKSYQKFNQIQQQQDLDEESIQYSNVFNLEGETDKEQSNSRRKRHLSKHRGSVTKKDGRFWWDLWGTKNCF</sequence>
<evidence type="ECO:0008006" key="5">
    <source>
        <dbReference type="Google" id="ProtNLM"/>
    </source>
</evidence>
<feature type="compositionally biased region" description="Polar residues" evidence="1">
    <location>
        <begin position="105"/>
        <end position="114"/>
    </location>
</feature>
<evidence type="ECO:0000313" key="4">
    <source>
        <dbReference type="Proteomes" id="UP000054937"/>
    </source>
</evidence>
<feature type="compositionally biased region" description="Basic residues" evidence="1">
    <location>
        <begin position="247"/>
        <end position="257"/>
    </location>
</feature>
<dbReference type="InParanoid" id="A0A0V0QMA7"/>
<organism evidence="3 4">
    <name type="scientific">Pseudocohnilembus persalinus</name>
    <name type="common">Ciliate</name>
    <dbReference type="NCBI Taxonomy" id="266149"/>
    <lineage>
        <taxon>Eukaryota</taxon>
        <taxon>Sar</taxon>
        <taxon>Alveolata</taxon>
        <taxon>Ciliophora</taxon>
        <taxon>Intramacronucleata</taxon>
        <taxon>Oligohymenophorea</taxon>
        <taxon>Scuticociliatia</taxon>
        <taxon>Philasterida</taxon>
        <taxon>Pseudocohnilembidae</taxon>
        <taxon>Pseudocohnilembus</taxon>
    </lineage>
</organism>
<evidence type="ECO:0000256" key="2">
    <source>
        <dbReference type="SAM" id="Phobius"/>
    </source>
</evidence>
<proteinExistence type="predicted"/>
<protein>
    <recommendedName>
        <fullName evidence="5">Transmembrane protein</fullName>
    </recommendedName>
</protein>
<accession>A0A0V0QMA7</accession>
<keyword evidence="2" id="KW-0812">Transmembrane</keyword>
<feature type="region of interest" description="Disordered" evidence="1">
    <location>
        <begin position="238"/>
        <end position="257"/>
    </location>
</feature>
<reference evidence="3 4" key="1">
    <citation type="journal article" date="2015" name="Sci. Rep.">
        <title>Genome of the facultative scuticociliatosis pathogen Pseudocohnilembus persalinus provides insight into its virulence through horizontal gene transfer.</title>
        <authorList>
            <person name="Xiong J."/>
            <person name="Wang G."/>
            <person name="Cheng J."/>
            <person name="Tian M."/>
            <person name="Pan X."/>
            <person name="Warren A."/>
            <person name="Jiang C."/>
            <person name="Yuan D."/>
            <person name="Miao W."/>
        </authorList>
    </citation>
    <scope>NUCLEOTIDE SEQUENCE [LARGE SCALE GENOMIC DNA]</scope>
    <source>
        <strain evidence="3">36N120E</strain>
    </source>
</reference>